<dbReference type="Proteomes" id="UP001359485">
    <property type="component" value="Unassembled WGS sequence"/>
</dbReference>
<organism evidence="1 2">
    <name type="scientific">Polyplax serrata</name>
    <name type="common">Common mouse louse</name>
    <dbReference type="NCBI Taxonomy" id="468196"/>
    <lineage>
        <taxon>Eukaryota</taxon>
        <taxon>Metazoa</taxon>
        <taxon>Ecdysozoa</taxon>
        <taxon>Arthropoda</taxon>
        <taxon>Hexapoda</taxon>
        <taxon>Insecta</taxon>
        <taxon>Pterygota</taxon>
        <taxon>Neoptera</taxon>
        <taxon>Paraneoptera</taxon>
        <taxon>Psocodea</taxon>
        <taxon>Troctomorpha</taxon>
        <taxon>Phthiraptera</taxon>
        <taxon>Anoplura</taxon>
        <taxon>Polyplacidae</taxon>
        <taxon>Polyplax</taxon>
    </lineage>
</organism>
<gene>
    <name evidence="1" type="ORF">RUM44_000039</name>
</gene>
<name>A0ABR1B4B0_POLSC</name>
<keyword evidence="2" id="KW-1185">Reference proteome</keyword>
<comment type="caution">
    <text evidence="1">The sequence shown here is derived from an EMBL/GenBank/DDBJ whole genome shotgun (WGS) entry which is preliminary data.</text>
</comment>
<sequence length="80" mass="9065">MSPGKIDAGNKAQALDRILQEFGLFERHQDEGADLTVFSDFLLNSPFIFSNLPEKLSSRRNSEIRKDCYTAQLSVDVDEE</sequence>
<evidence type="ECO:0000313" key="2">
    <source>
        <dbReference type="Proteomes" id="UP001359485"/>
    </source>
</evidence>
<dbReference type="EMBL" id="JAWJWF010000003">
    <property type="protein sequence ID" value="KAK6634792.1"/>
    <property type="molecule type" value="Genomic_DNA"/>
</dbReference>
<evidence type="ECO:0000313" key="1">
    <source>
        <dbReference type="EMBL" id="KAK6634792.1"/>
    </source>
</evidence>
<proteinExistence type="predicted"/>
<protein>
    <submittedName>
        <fullName evidence="1">Uncharacterized protein</fullName>
    </submittedName>
</protein>
<accession>A0ABR1B4B0</accession>
<reference evidence="1 2" key="1">
    <citation type="submission" date="2023-09" db="EMBL/GenBank/DDBJ databases">
        <title>Genomes of two closely related lineages of the louse Polyplax serrata with different host specificities.</title>
        <authorList>
            <person name="Martinu J."/>
            <person name="Tarabai H."/>
            <person name="Stefka J."/>
            <person name="Hypsa V."/>
        </authorList>
    </citation>
    <scope>NUCLEOTIDE SEQUENCE [LARGE SCALE GENOMIC DNA]</scope>
    <source>
        <strain evidence="1">98ZLc_SE</strain>
    </source>
</reference>